<organism evidence="1 2">
    <name type="scientific">Corticimicrobacter populi</name>
    <dbReference type="NCBI Taxonomy" id="2175229"/>
    <lineage>
        <taxon>Bacteria</taxon>
        <taxon>Pseudomonadati</taxon>
        <taxon>Pseudomonadota</taxon>
        <taxon>Betaproteobacteria</taxon>
        <taxon>Burkholderiales</taxon>
        <taxon>Alcaligenaceae</taxon>
        <taxon>Corticimicrobacter</taxon>
    </lineage>
</organism>
<name>A0A2V1JY23_9BURK</name>
<evidence type="ECO:0000313" key="1">
    <source>
        <dbReference type="EMBL" id="PWF23782.1"/>
    </source>
</evidence>
<proteinExistence type="predicted"/>
<dbReference type="RefSeq" id="WP_109061060.1">
    <property type="nucleotide sequence ID" value="NZ_QETA01000002.1"/>
</dbReference>
<sequence length="252" mass="27792">MSHSRLPLSFPKTSRQGFVYESREDTPTRIGAATVGQIITQEDAPPYIVVDHDIENILVTRWPGRLWHVKVLATAQDQPAAHANYTRATSIEVCEERSAARLFGPRGEIVGSIQDLIPNLTLAQIEHLAHHATSAISSDYDAAWETWLAHAHPSDTHPEAQSVGVLTMNSNQLHSPLGYAFTLAHAQYCKRVRTLAGSDAFEADEDGDEWLRAPWSEALTTLLAVIMGLGAPHLYEAENTALMTKIWQDLPA</sequence>
<keyword evidence="2" id="KW-1185">Reference proteome</keyword>
<dbReference type="EMBL" id="QETA01000002">
    <property type="protein sequence ID" value="PWF23782.1"/>
    <property type="molecule type" value="Genomic_DNA"/>
</dbReference>
<dbReference type="AlphaFoldDB" id="A0A2V1JY23"/>
<protein>
    <submittedName>
        <fullName evidence="1">Uncharacterized protein</fullName>
    </submittedName>
</protein>
<evidence type="ECO:0000313" key="2">
    <source>
        <dbReference type="Proteomes" id="UP000245212"/>
    </source>
</evidence>
<accession>A0A2V1JY23</accession>
<comment type="caution">
    <text evidence="1">The sequence shown here is derived from an EMBL/GenBank/DDBJ whole genome shotgun (WGS) entry which is preliminary data.</text>
</comment>
<reference evidence="2" key="1">
    <citation type="submission" date="2018-05" db="EMBL/GenBank/DDBJ databases">
        <authorList>
            <person name="Li Y."/>
        </authorList>
    </citation>
    <scope>NUCLEOTIDE SEQUENCE [LARGE SCALE GENOMIC DNA]</scope>
    <source>
        <strain evidence="2">3d-2-2</strain>
    </source>
</reference>
<gene>
    <name evidence="1" type="ORF">DD235_05395</name>
</gene>
<dbReference type="Proteomes" id="UP000245212">
    <property type="component" value="Unassembled WGS sequence"/>
</dbReference>